<dbReference type="AlphaFoldDB" id="E8X4B7"/>
<feature type="region of interest" description="Disordered" evidence="1">
    <location>
        <begin position="1"/>
        <end position="41"/>
    </location>
</feature>
<feature type="region of interest" description="Disordered" evidence="1">
    <location>
        <begin position="229"/>
        <end position="281"/>
    </location>
</feature>
<dbReference type="HOGENOM" id="CLU_573379_0_0_0"/>
<evidence type="ECO:0000256" key="1">
    <source>
        <dbReference type="SAM" id="MobiDB-lite"/>
    </source>
</evidence>
<accession>E8X4B7</accession>
<feature type="region of interest" description="Disordered" evidence="1">
    <location>
        <begin position="455"/>
        <end position="476"/>
    </location>
</feature>
<protein>
    <submittedName>
        <fullName evidence="2">Uncharacterized protein</fullName>
    </submittedName>
</protein>
<reference evidence="3" key="1">
    <citation type="submission" date="2011-01" db="EMBL/GenBank/DDBJ databases">
        <title>Complete sequence of chromosome of Acidobacterium sp. MP5ACTX9.</title>
        <authorList>
            <consortium name="US DOE Joint Genome Institute"/>
            <person name="Lucas S."/>
            <person name="Copeland A."/>
            <person name="Lapidus A."/>
            <person name="Cheng J.-F."/>
            <person name="Goodwin L."/>
            <person name="Pitluck S."/>
            <person name="Teshima H."/>
            <person name="Detter J.C."/>
            <person name="Han C."/>
            <person name="Tapia R."/>
            <person name="Land M."/>
            <person name="Hauser L."/>
            <person name="Kyrpides N."/>
            <person name="Ivanova N."/>
            <person name="Ovchinnikova G."/>
            <person name="Pagani I."/>
            <person name="Rawat S.R."/>
            <person name="Mannisto M."/>
            <person name="Haggblom M.M."/>
            <person name="Woyke T."/>
        </authorList>
    </citation>
    <scope>NUCLEOTIDE SEQUENCE [LARGE SCALE GENOMIC DNA]</scope>
    <source>
        <strain evidence="3">MP5ACTX9</strain>
    </source>
</reference>
<name>E8X4B7_GRATM</name>
<dbReference type="PaxDb" id="1198114-AciX9_1181"/>
<dbReference type="KEGG" id="acm:AciX9_1181"/>
<evidence type="ECO:0000313" key="2">
    <source>
        <dbReference type="EMBL" id="ADW68244.1"/>
    </source>
</evidence>
<feature type="compositionally biased region" description="Low complexity" evidence="1">
    <location>
        <begin position="231"/>
        <end position="244"/>
    </location>
</feature>
<dbReference type="Proteomes" id="UP000000343">
    <property type="component" value="Chromosome"/>
</dbReference>
<evidence type="ECO:0000313" key="3">
    <source>
        <dbReference type="Proteomes" id="UP000000343"/>
    </source>
</evidence>
<feature type="compositionally biased region" description="Polar residues" evidence="1">
    <location>
        <begin position="245"/>
        <end position="259"/>
    </location>
</feature>
<dbReference type="EMBL" id="CP002480">
    <property type="protein sequence ID" value="ADW68244.1"/>
    <property type="molecule type" value="Genomic_DNA"/>
</dbReference>
<keyword evidence="3" id="KW-1185">Reference proteome</keyword>
<sequence length="476" mass="50886">MGEHGQPLGGSRVGGNVPVAMHTPGIPAGVRPQALRGGGAQYTDQRGRTVVTNPHGQVTEFRDQNHIAQYDGRGQARFIQATHNGMTTTVTHGFGGQRTIQTRYADGTRVVSYGAHSGFAERAIVGRPGFVARTTSMGGITRVSVYRSYSYQNHAYYRYVPAVYYRPAFYGWVNSPWRRPVVYNWGPRPYGGYYGAYFTPYPSYPTPDLWLTDYVLNYNLQQAYAARQDVGDGPQQGFDGPPDQNYQDQSAGAAPQQQPFDDVGNAPVGQPGPAPEGVPVAAQQTQLDPTVKALIAQQVKIDIAEMQTASAQASVGAGEAPMPPDSAMPEVLKPDHTAFEVSSDTQLYYGDNQSCVLSPGDVLYRKPDSTADITGGVEVTVVGRKPGSCDVNVTAKVSLATLQDMNNQFQQQLQGGMQVLAAKAGKDSIPSAPDSGQIMVASGQAPAQDVNSMLAQNQTSGQQAETEIATAATGNQ</sequence>
<feature type="compositionally biased region" description="Low complexity" evidence="1">
    <location>
        <begin position="464"/>
        <end position="476"/>
    </location>
</feature>
<proteinExistence type="predicted"/>
<gene>
    <name evidence="2" type="ordered locus">AciX9_1181</name>
</gene>
<organism evidence="3">
    <name type="scientific">Granulicella tundricola (strain ATCC BAA-1859 / DSM 23138 / MP5ACTX9)</name>
    <dbReference type="NCBI Taxonomy" id="1198114"/>
    <lineage>
        <taxon>Bacteria</taxon>
        <taxon>Pseudomonadati</taxon>
        <taxon>Acidobacteriota</taxon>
        <taxon>Terriglobia</taxon>
        <taxon>Terriglobales</taxon>
        <taxon>Acidobacteriaceae</taxon>
        <taxon>Granulicella</taxon>
    </lineage>
</organism>